<sequence length="140" mass="17222">MNGHNKNLFGDNVVIILHQKRQKYWQWQSWDKIKRRAYMKRYFTDKEKVYCKIIDILCEYKGLHKQDLLQILKDRSCKHLYFLLIKKYKCCDLELIQKDFPLLNKNNIKNNIKKAEEKLLLNKHIREMYFEAEEILNKAK</sequence>
<name>B9DX89_CLOK1</name>
<dbReference type="AlphaFoldDB" id="B9DX89"/>
<reference evidence="2" key="1">
    <citation type="submission" date="2005-09" db="EMBL/GenBank/DDBJ databases">
        <title>Complete genome sequence of Clostridium kluyveri and comparative genomics of Clostridia species.</title>
        <authorList>
            <person name="Inui M."/>
            <person name="Nonaka H."/>
            <person name="Shinoda Y."/>
            <person name="Ikenaga Y."/>
            <person name="Abe M."/>
            <person name="Naito K."/>
            <person name="Vertes A.A."/>
            <person name="Yukawa H."/>
        </authorList>
    </citation>
    <scope>NUCLEOTIDE SEQUENCE [LARGE SCALE GENOMIC DNA]</scope>
    <source>
        <strain evidence="2">NBRC 12016</strain>
    </source>
</reference>
<evidence type="ECO:0000313" key="2">
    <source>
        <dbReference type="Proteomes" id="UP000007969"/>
    </source>
</evidence>
<organism evidence="1 2">
    <name type="scientific">Clostridium kluyveri (strain NBRC 12016)</name>
    <dbReference type="NCBI Taxonomy" id="583346"/>
    <lineage>
        <taxon>Bacteria</taxon>
        <taxon>Bacillati</taxon>
        <taxon>Bacillota</taxon>
        <taxon>Clostridia</taxon>
        <taxon>Eubacteriales</taxon>
        <taxon>Clostridiaceae</taxon>
        <taxon>Clostridium</taxon>
    </lineage>
</organism>
<proteinExistence type="predicted"/>
<dbReference type="EMBL" id="AP009049">
    <property type="protein sequence ID" value="BAH08332.1"/>
    <property type="molecule type" value="Genomic_DNA"/>
</dbReference>
<dbReference type="HOGENOM" id="CLU_152429_0_0_9"/>
<protein>
    <submittedName>
        <fullName evidence="1">Uncharacterized protein</fullName>
    </submittedName>
</protein>
<dbReference type="Proteomes" id="UP000007969">
    <property type="component" value="Chromosome"/>
</dbReference>
<gene>
    <name evidence="1" type="ordered locus">CKR_3281</name>
</gene>
<evidence type="ECO:0000313" key="1">
    <source>
        <dbReference type="EMBL" id="BAH08332.1"/>
    </source>
</evidence>
<dbReference type="KEGG" id="ckr:CKR_3281"/>
<accession>B9DX89</accession>